<feature type="region of interest" description="Disordered" evidence="1">
    <location>
        <begin position="238"/>
        <end position="258"/>
    </location>
</feature>
<evidence type="ECO:0000313" key="2">
    <source>
        <dbReference type="EMBL" id="RCK75979.1"/>
    </source>
</evidence>
<gene>
    <name evidence="2" type="ORF">OZSIB_3709</name>
</gene>
<proteinExistence type="predicted"/>
<dbReference type="Proteomes" id="UP000252355">
    <property type="component" value="Unassembled WGS sequence"/>
</dbReference>
<name>A0A367ZDY5_9BACT</name>
<comment type="caution">
    <text evidence="2">The sequence shown here is derived from an EMBL/GenBank/DDBJ whole genome shotgun (WGS) entry which is preliminary data.</text>
</comment>
<protein>
    <submittedName>
        <fullName evidence="2">Uncharacterized protein</fullName>
    </submittedName>
</protein>
<organism evidence="2 3">
    <name type="scientific">Candidatus Ozemobacter sibiricus</name>
    <dbReference type="NCBI Taxonomy" id="2268124"/>
    <lineage>
        <taxon>Bacteria</taxon>
        <taxon>Candidatus Ozemobacteria</taxon>
        <taxon>Candidatus Ozemobacterales</taxon>
        <taxon>Candidatus Ozemobacteraceae</taxon>
        <taxon>Candidatus Ozemobacter</taxon>
    </lineage>
</organism>
<dbReference type="AlphaFoldDB" id="A0A367ZDY5"/>
<sequence length="787" mass="82300">MLRRILSCCLLGAFLLAVVLNTGCGGGGGGGGFFAGLATFVLIVAATGGTAGTAAAFAANVRTSPQSAVAAQAAVRTISINGDKIKVKITPMKDGQAVGATLYINTADLKAEGQVLKGQSTVEYSQKEFRVEIVSGDSEIVLLKGIKGVEAIPADTKVNAAIDPVETAKAITYEKWVSGSPDKSFAAFEYNLAKTTGAVASLTDLANTIQTTLANHTAPFTTQILESSTIQDTAQANASGISKDVPPTTVPETKTISDPVEQPSTQVKYAIAESTNTALTGVPLRSLRMETAPMAPSVVPVIGGNTALNLEGMKNILMTALTGGTRVYDGPEVDNPEMMVATFTETAVSIEQYRYTVIWGSNPPQMQRNPYPSIRRVLSNIKAQKTGDVVTQIEIGASSTLELVEINGQTGAILQRNVLKIVNDGLTGVIGFREYNNQGIFYPEALNTNWTYRYTQSASETVNVTLNGNLIVDFETQEYANNTVAETIRGRLSLSGISGSMSATKGFLYGQYYYGTTPMGFPFAPKVNFGALNSDDGAANLNLGTTVVIAGSGKSTSGISLDNLTITLNNVQKSGSGRTLTFSCSNSSVNTLLTYTGSSPEAYGYIKSLAVAISNFSFNSANNPMVPNGTTITVTKVNTDNTTDTITYTTENNQIVLSSGSTKFGGGRETVTNLANGDLQVQGEVTLANSNGKKVSLKYTATKAKSSGDITVTVNLSGEIVTGTIAFTLTPNSTTTLITNGTYQAGSVSGTFTLNRNGTGMLTIGNQTLNFALHGTGSPLASLLALQ</sequence>
<dbReference type="EMBL" id="QOQW01000037">
    <property type="protein sequence ID" value="RCK75979.1"/>
    <property type="molecule type" value="Genomic_DNA"/>
</dbReference>
<evidence type="ECO:0000256" key="1">
    <source>
        <dbReference type="SAM" id="MobiDB-lite"/>
    </source>
</evidence>
<reference evidence="2 3" key="1">
    <citation type="submission" date="2018-05" db="EMBL/GenBank/DDBJ databases">
        <title>A metagenomic window into the 2 km-deep terrestrial subsurface aquifer revealed taxonomically and functionally diverse microbial community comprising novel uncultured bacterial lineages.</title>
        <authorList>
            <person name="Kadnikov V.V."/>
            <person name="Mardanov A.V."/>
            <person name="Beletsky A.V."/>
            <person name="Banks D."/>
            <person name="Pimenov N.V."/>
            <person name="Frank Y.A."/>
            <person name="Karnachuk O.V."/>
            <person name="Ravin N.V."/>
        </authorList>
    </citation>
    <scope>NUCLEOTIDE SEQUENCE [LARGE SCALE GENOMIC DNA]</scope>
    <source>
        <strain evidence="2">BY5</strain>
    </source>
</reference>
<accession>A0A367ZDY5</accession>
<evidence type="ECO:0000313" key="3">
    <source>
        <dbReference type="Proteomes" id="UP000252355"/>
    </source>
</evidence>